<dbReference type="Pfam" id="PF13238">
    <property type="entry name" value="AAA_18"/>
    <property type="match status" value="1"/>
</dbReference>
<dbReference type="SUPFAM" id="SSF52540">
    <property type="entry name" value="P-loop containing nucleoside triphosphate hydrolases"/>
    <property type="match status" value="1"/>
</dbReference>
<evidence type="ECO:0000313" key="1">
    <source>
        <dbReference type="EMBL" id="MBW6409512.1"/>
    </source>
</evidence>
<sequence>MIKKLIIINGTMGVGKTTVSKSLYKALPNSAWLDGDWCWMINPFTVNEENKEMVIKNISYMLNSFLENSSIQYIVFNWVIDTDEIMNLILDNLFTKSFYLYKITLICSKNELIRRVGLDILDGKREKDSLNRSLERLTLYSKMDTIKLDTTLKNINKIVNEIKSLIE</sequence>
<dbReference type="Proteomes" id="UP001519921">
    <property type="component" value="Unassembled WGS sequence"/>
</dbReference>
<dbReference type="RefSeq" id="WP_219778568.1">
    <property type="nucleotide sequence ID" value="NZ_JAHXPT010000003.1"/>
</dbReference>
<keyword evidence="2" id="KW-1185">Reference proteome</keyword>
<accession>A0ABS7ALK3</accession>
<dbReference type="InterPro" id="IPR027417">
    <property type="entry name" value="P-loop_NTPase"/>
</dbReference>
<dbReference type="Gene3D" id="3.40.50.300">
    <property type="entry name" value="P-loop containing nucleotide triphosphate hydrolases"/>
    <property type="match status" value="1"/>
</dbReference>
<comment type="caution">
    <text evidence="1">The sequence shown here is derived from an EMBL/GenBank/DDBJ whole genome shotgun (WGS) entry which is preliminary data.</text>
</comment>
<name>A0ABS7ALK3_9CLOT</name>
<gene>
    <name evidence="1" type="ORF">KYD98_05365</name>
</gene>
<protein>
    <submittedName>
        <fullName evidence="1">AAA family ATPase</fullName>
    </submittedName>
</protein>
<reference evidence="1 2" key="1">
    <citation type="submission" date="2021-07" db="EMBL/GenBank/DDBJ databases">
        <title>Clostridium weizhouense sp. nov., an anaerobic bacterium isolated from activated sludge of Petroleum wastewater.</title>
        <authorList>
            <person name="Li Q."/>
        </authorList>
    </citation>
    <scope>NUCLEOTIDE SEQUENCE [LARGE SCALE GENOMIC DNA]</scope>
    <source>
        <strain evidence="1 2">YB-6</strain>
    </source>
</reference>
<organism evidence="1 2">
    <name type="scientific">Clostridium weizhouense</name>
    <dbReference type="NCBI Taxonomy" id="2859781"/>
    <lineage>
        <taxon>Bacteria</taxon>
        <taxon>Bacillati</taxon>
        <taxon>Bacillota</taxon>
        <taxon>Clostridia</taxon>
        <taxon>Eubacteriales</taxon>
        <taxon>Clostridiaceae</taxon>
        <taxon>Clostridium</taxon>
    </lineage>
</organism>
<evidence type="ECO:0000313" key="2">
    <source>
        <dbReference type="Proteomes" id="UP001519921"/>
    </source>
</evidence>
<proteinExistence type="predicted"/>
<dbReference type="EMBL" id="JAHXPT010000003">
    <property type="protein sequence ID" value="MBW6409512.1"/>
    <property type="molecule type" value="Genomic_DNA"/>
</dbReference>